<sequence length="414" mass="46439">MNAQLKPLEADVARPACLMEITRTGTRMDAVMEGIMWARLRRMRTRLQEALGNAEHGVIARSIHAIYEALPADRQARVLLSSEFCESYMALDAARKQRPEAGADAMAWDAESARNLCAIHDLVQREKALLDLASGSTPRYLLESRDWVVDSPVGDQLARKDVQGRWTLETRPMLGDCVAVDLHSKVARHHEPRSGVLSQPCIALDEAEQAVVLDKLSRALAGIDRAEPLYGLVIRNFVRRIVVRKSEESTPDVARRFGSEHVPRQPGSLRLLNIHHPELSVEACMESIMHESTHNFLAAWELANGFFVANDYQHRVVSPWSGNPIPNSSYIHAVFVYYVCHRLLKSHLAVADNIDAAARAHVHRRLAVCAAGFLIEQDLSSRLMSTQPLNADIGRMMDDMQADMKREYGYGRQQ</sequence>
<proteinExistence type="predicted"/>
<dbReference type="RefSeq" id="WP_154351074.1">
    <property type="nucleotide sequence ID" value="NZ_CP040433.1"/>
</dbReference>
<protein>
    <recommendedName>
        <fullName evidence="3">HEXXH motif domain-containing protein</fullName>
    </recommendedName>
</protein>
<dbReference type="Proteomes" id="UP000515598">
    <property type="component" value="Chromosome"/>
</dbReference>
<dbReference type="EMBL" id="CP060025">
    <property type="protein sequence ID" value="QNG76365.1"/>
    <property type="molecule type" value="Genomic_DNA"/>
</dbReference>
<evidence type="ECO:0000313" key="2">
    <source>
        <dbReference type="Proteomes" id="UP000515598"/>
    </source>
</evidence>
<accession>A0AAX1I803</accession>
<dbReference type="AlphaFoldDB" id="A0AAX1I803"/>
<gene>
    <name evidence="1" type="ORF">GPNADHDJ_00534</name>
</gene>
<evidence type="ECO:0000313" key="1">
    <source>
        <dbReference type="EMBL" id="QNG76365.1"/>
    </source>
</evidence>
<reference evidence="1 2" key="1">
    <citation type="submission" date="2020-08" db="EMBL/GenBank/DDBJ databases">
        <title>Phenotypic and transcriptomic analysis of seven clinical Stenotrophomonas maltophilia isolates identify a small set of shared and commonly regulated genes involved in biofilm lifestyle.</title>
        <authorList>
            <person name="Alio I."/>
            <person name="Gudzuhn M."/>
            <person name="Streit W."/>
        </authorList>
    </citation>
    <scope>NUCLEOTIDE SEQUENCE [LARGE SCALE GENOMIC DNA]</scope>
    <source>
        <strain evidence="1 2">UHH_SKK55</strain>
    </source>
</reference>
<organism evidence="1 2">
    <name type="scientific">Stenotrophomonas maltophilia</name>
    <name type="common">Pseudomonas maltophilia</name>
    <name type="synonym">Xanthomonas maltophilia</name>
    <dbReference type="NCBI Taxonomy" id="40324"/>
    <lineage>
        <taxon>Bacteria</taxon>
        <taxon>Pseudomonadati</taxon>
        <taxon>Pseudomonadota</taxon>
        <taxon>Gammaproteobacteria</taxon>
        <taxon>Lysobacterales</taxon>
        <taxon>Lysobacteraceae</taxon>
        <taxon>Stenotrophomonas</taxon>
        <taxon>Stenotrophomonas maltophilia group</taxon>
    </lineage>
</organism>
<name>A0AAX1I803_STEMA</name>
<evidence type="ECO:0008006" key="3">
    <source>
        <dbReference type="Google" id="ProtNLM"/>
    </source>
</evidence>